<comment type="caution">
    <text evidence="3">The sequence shown here is derived from an EMBL/GenBank/DDBJ whole genome shotgun (WGS) entry which is preliminary data.</text>
</comment>
<evidence type="ECO:0000313" key="3">
    <source>
        <dbReference type="EMBL" id="CAL5135968.1"/>
    </source>
</evidence>
<feature type="region of interest" description="Disordered" evidence="1">
    <location>
        <begin position="914"/>
        <end position="937"/>
    </location>
</feature>
<feature type="region of interest" description="Disordered" evidence="1">
    <location>
        <begin position="647"/>
        <end position="669"/>
    </location>
</feature>
<gene>
    <name evidence="3" type="ORF">CDAUBV1_LOCUS10073</name>
</gene>
<feature type="region of interest" description="Disordered" evidence="1">
    <location>
        <begin position="421"/>
        <end position="541"/>
    </location>
</feature>
<proteinExistence type="predicted"/>
<accession>A0AAV2TF08</accession>
<feature type="compositionally biased region" description="Low complexity" evidence="1">
    <location>
        <begin position="861"/>
        <end position="872"/>
    </location>
</feature>
<feature type="compositionally biased region" description="Basic and acidic residues" evidence="1">
    <location>
        <begin position="455"/>
        <end position="469"/>
    </location>
</feature>
<sequence>MYATSKLIIPPKLARNSPYIPKLRIRLRPSLSRGRLAHTVGNSRNGDRNCVISQIKDAAVLERNSSLFVDGKGTDDPVDANEPDITQQTCPDPCFLPNNRRRIPPGKRCTSKRKRSSVIDEIDLNSPESVLTKISLKALINRDTFYSLPPETQRVLADLLPFYDHQKEADSPVQVNGDDLTHPEPVASASEGCTEADSVWLHPSALNNEFFSKALQDYAVRQSKGEFAPRVRNRAGLRASAGNRCRYTGLLSADVPDERPNPKASLCDYTSNSERIHGAPRSKSSKLLALSSRASNQQHRLRTPVFPARSLQSSETYSHTTSAPSKIRDEDCLSKVGRGTKKIRRNSMQSLSESNHLASGRILTPPRDLLNESPLMLPSSFEQPTTSASSPLTEPSSPSAPFLKTASSISYDPSAAILSSCKRKSDLSKSPVASRPSSLNSTENDRLSGNFDSSTVEKSEVKTSDEHLSPPHIESQRPSPVEPTLVTHTRQLHHPSVSSGSPVDRAKSLTSPRCARTPRLSNHSQETSIPPSMPPPRQTKTLASMREKLRAKRLLKEAERQLPSQNYYSLPGSMTPHPASGACGYFHQPTSFAQNGHSKFAASVKRSSSSLSSPRSASSPFNCDRHTSVGQTSISLSSLLSGSVDTTPTKFIPGSPSSPHSLPSTEMLSPFLSSSMNSELLAQLNSQENGCCAPDFQSYPSSPHSTSSSSGLLSSQMCSGTSCSPQPVRSLQSVYCDLQHEQSASAPPTPVAPQIGQNNSVSLSCSQTTTVLSHGPYAHPVESASHPYSTNFSNIVPQSIHTAKPLAFVIPSSNGGVSHAYQSSSPSADSVLCAVKTPPSDVGKTLNLGPIQPTSTSIRPSNNLTTSSQLRTSRSHPTISTAAVVSPPVSSSSLSLSAKILDKLKGVTELSSMGSLSSSSANVSSLSSGQNRPSTTTRAFFVDGDNLPEAVALLQSLNPKATITQQQFFLIPSANKSQMFLCRAPPLKTISPTSVSTPGSMPTSISKCESMTTAATTSFATSASSIIKPKGGTQRVCPNPVAHNPVPPEATQITPRSAPLFTPVSNPVDIKPRYKTVETSSNFSNTSNNLQNQRSLVCSKSVTSSQIGSAALVPLKPYPRLSPSVDTTVDSILISTARPTTGKVTLPPCGVTKPKPPDIVVPATQSHITISLLTQNPSVISGETPMVLVSDRNHCENLIQPHTRQLSMNVLQPNHPPEPSYYAVNSSIPLPAPANVAVINSPQLATVCDIQSCLQPASTQQLHRPAQNPVSELIVSHGTSIENLIGVRNQTLQATIRTAPITYATSLGSINTSTTFLSPANIVTPCLPAVVFPHPIAVQQNHTTVATSHGGDRLNAFTNQLP</sequence>
<protein>
    <recommendedName>
        <fullName evidence="2">ASX DEUBAD domain-containing protein</fullName>
    </recommendedName>
</protein>
<dbReference type="Proteomes" id="UP001497525">
    <property type="component" value="Unassembled WGS sequence"/>
</dbReference>
<feature type="compositionally biased region" description="Low complexity" evidence="1">
    <location>
        <begin position="653"/>
        <end position="664"/>
    </location>
</feature>
<dbReference type="GO" id="GO:0003682">
    <property type="term" value="F:chromatin binding"/>
    <property type="evidence" value="ECO:0007669"/>
    <property type="project" value="TreeGrafter"/>
</dbReference>
<feature type="compositionally biased region" description="Low complexity" evidence="1">
    <location>
        <begin position="604"/>
        <end position="621"/>
    </location>
</feature>
<feature type="region of interest" description="Disordered" evidence="1">
    <location>
        <begin position="604"/>
        <end position="625"/>
    </location>
</feature>
<evidence type="ECO:0000313" key="4">
    <source>
        <dbReference type="Proteomes" id="UP001497525"/>
    </source>
</evidence>
<dbReference type="PANTHER" id="PTHR13578:SF20">
    <property type="entry name" value="POLYCOMB PROTEIN ASX"/>
    <property type="match status" value="1"/>
</dbReference>
<organism evidence="3 4">
    <name type="scientific">Calicophoron daubneyi</name>
    <name type="common">Rumen fluke</name>
    <name type="synonym">Paramphistomum daubneyi</name>
    <dbReference type="NCBI Taxonomy" id="300641"/>
    <lineage>
        <taxon>Eukaryota</taxon>
        <taxon>Metazoa</taxon>
        <taxon>Spiralia</taxon>
        <taxon>Lophotrochozoa</taxon>
        <taxon>Platyhelminthes</taxon>
        <taxon>Trematoda</taxon>
        <taxon>Digenea</taxon>
        <taxon>Plagiorchiida</taxon>
        <taxon>Pronocephalata</taxon>
        <taxon>Paramphistomoidea</taxon>
        <taxon>Paramphistomidae</taxon>
        <taxon>Calicophoron</taxon>
    </lineage>
</organism>
<dbReference type="InterPro" id="IPR024811">
    <property type="entry name" value="ASX/ASX-like"/>
</dbReference>
<feature type="compositionally biased region" description="Polar residues" evidence="1">
    <location>
        <begin position="346"/>
        <end position="357"/>
    </location>
</feature>
<feature type="compositionally biased region" description="Polar residues" evidence="1">
    <location>
        <begin position="519"/>
        <end position="530"/>
    </location>
</feature>
<feature type="compositionally biased region" description="Low complexity" evidence="1">
    <location>
        <begin position="914"/>
        <end position="928"/>
    </location>
</feature>
<reference evidence="3" key="1">
    <citation type="submission" date="2024-06" db="EMBL/GenBank/DDBJ databases">
        <authorList>
            <person name="Liu X."/>
            <person name="Lenzi L."/>
            <person name="Haldenby T S."/>
            <person name="Uol C."/>
        </authorList>
    </citation>
    <scope>NUCLEOTIDE SEQUENCE</scope>
</reference>
<feature type="compositionally biased region" description="Low complexity" evidence="1">
    <location>
        <begin position="285"/>
        <end position="295"/>
    </location>
</feature>
<feature type="domain" description="ASX DEUBAD" evidence="2">
    <location>
        <begin position="113"/>
        <end position="230"/>
    </location>
</feature>
<name>A0AAV2TF08_CALDB</name>
<feature type="region of interest" description="Disordered" evidence="1">
    <location>
        <begin position="253"/>
        <end position="401"/>
    </location>
</feature>
<dbReference type="PANTHER" id="PTHR13578">
    <property type="entry name" value="ADDITIONAL SEX COMBS LIKE PROTEIN ASXL"/>
    <property type="match status" value="1"/>
</dbReference>
<dbReference type="GO" id="GO:0009887">
    <property type="term" value="P:animal organ morphogenesis"/>
    <property type="evidence" value="ECO:0007669"/>
    <property type="project" value="TreeGrafter"/>
</dbReference>
<dbReference type="Pfam" id="PF13919">
    <property type="entry name" value="ASXH"/>
    <property type="match status" value="1"/>
</dbReference>
<feature type="compositionally biased region" description="Polar residues" evidence="1">
    <location>
        <begin position="310"/>
        <end position="324"/>
    </location>
</feature>
<dbReference type="GO" id="GO:0045944">
    <property type="term" value="P:positive regulation of transcription by RNA polymerase II"/>
    <property type="evidence" value="ECO:0007669"/>
    <property type="project" value="TreeGrafter"/>
</dbReference>
<feature type="compositionally biased region" description="Polar residues" evidence="1">
    <location>
        <begin position="380"/>
        <end position="401"/>
    </location>
</feature>
<dbReference type="EMBL" id="CAXLJL010000279">
    <property type="protein sequence ID" value="CAL5135968.1"/>
    <property type="molecule type" value="Genomic_DNA"/>
</dbReference>
<dbReference type="InterPro" id="IPR028020">
    <property type="entry name" value="ASX_DEUBAD_dom"/>
</dbReference>
<evidence type="ECO:0000256" key="1">
    <source>
        <dbReference type="SAM" id="MobiDB-lite"/>
    </source>
</evidence>
<feature type="region of interest" description="Disordered" evidence="1">
    <location>
        <begin position="844"/>
        <end position="884"/>
    </location>
</feature>
<evidence type="ECO:0000259" key="2">
    <source>
        <dbReference type="Pfam" id="PF13919"/>
    </source>
</evidence>
<dbReference type="GO" id="GO:0035517">
    <property type="term" value="C:PR-DUB complex"/>
    <property type="evidence" value="ECO:0007669"/>
    <property type="project" value="TreeGrafter"/>
</dbReference>